<organism evidence="2 3">
    <name type="scientific">Streptomonospora nanhaiensis</name>
    <dbReference type="NCBI Taxonomy" id="1323731"/>
    <lineage>
        <taxon>Bacteria</taxon>
        <taxon>Bacillati</taxon>
        <taxon>Actinomycetota</taxon>
        <taxon>Actinomycetes</taxon>
        <taxon>Streptosporangiales</taxon>
        <taxon>Nocardiopsidaceae</taxon>
        <taxon>Streptomonospora</taxon>
    </lineage>
</organism>
<dbReference type="InterPro" id="IPR006311">
    <property type="entry name" value="TAT_signal"/>
</dbReference>
<dbReference type="EMBL" id="JACCFO010000001">
    <property type="protein sequence ID" value="NYI96918.1"/>
    <property type="molecule type" value="Genomic_DNA"/>
</dbReference>
<evidence type="ECO:0000313" key="3">
    <source>
        <dbReference type="Proteomes" id="UP000575985"/>
    </source>
</evidence>
<proteinExistence type="predicted"/>
<keyword evidence="3" id="KW-1185">Reference proteome</keyword>
<comment type="caution">
    <text evidence="2">The sequence shown here is derived from an EMBL/GenBank/DDBJ whole genome shotgun (WGS) entry which is preliminary data.</text>
</comment>
<dbReference type="AlphaFoldDB" id="A0A853BN77"/>
<dbReference type="RefSeq" id="WP_179768198.1">
    <property type="nucleotide sequence ID" value="NZ_JACCFO010000001.1"/>
</dbReference>
<protein>
    <submittedName>
        <fullName evidence="2">Uncharacterized protein</fullName>
    </submittedName>
</protein>
<reference evidence="2 3" key="1">
    <citation type="submission" date="2020-07" db="EMBL/GenBank/DDBJ databases">
        <title>Sequencing the genomes of 1000 actinobacteria strains.</title>
        <authorList>
            <person name="Klenk H.-P."/>
        </authorList>
    </citation>
    <scope>NUCLEOTIDE SEQUENCE [LARGE SCALE GENOMIC DNA]</scope>
    <source>
        <strain evidence="2 3">DSM 45927</strain>
    </source>
</reference>
<accession>A0A853BN77</accession>
<dbReference type="PROSITE" id="PS51318">
    <property type="entry name" value="TAT"/>
    <property type="match status" value="1"/>
</dbReference>
<name>A0A853BN77_9ACTN</name>
<keyword evidence="1" id="KW-0732">Signal</keyword>
<evidence type="ECO:0000256" key="1">
    <source>
        <dbReference type="SAM" id="SignalP"/>
    </source>
</evidence>
<dbReference type="Proteomes" id="UP000575985">
    <property type="component" value="Unassembled WGS sequence"/>
</dbReference>
<sequence length="66" mass="6799">MRLRRRFLAAGLLPLAFALAGAAGGTAAAGTFHDDAYSACNTAQESSGLVGVNMNVLTRCYGDYDG</sequence>
<feature type="signal peptide" evidence="1">
    <location>
        <begin position="1"/>
        <end position="22"/>
    </location>
</feature>
<evidence type="ECO:0000313" key="2">
    <source>
        <dbReference type="EMBL" id="NYI96918.1"/>
    </source>
</evidence>
<gene>
    <name evidence="2" type="ORF">HNR12_003195</name>
</gene>
<feature type="chain" id="PRO_5038425229" evidence="1">
    <location>
        <begin position="23"/>
        <end position="66"/>
    </location>
</feature>